<dbReference type="AlphaFoldDB" id="M4BZJ3"/>
<dbReference type="InParanoid" id="M4BZJ3"/>
<proteinExistence type="predicted"/>
<name>M4BZJ3_HYAAE</name>
<evidence type="ECO:0000313" key="2">
    <source>
        <dbReference type="Proteomes" id="UP000011713"/>
    </source>
</evidence>
<evidence type="ECO:0000313" key="1">
    <source>
        <dbReference type="EnsemblProtists" id="HpaP812016"/>
    </source>
</evidence>
<sequence length="61" mass="6694">MDSSSTTPRDGSHVASLEPTELLRKAFFKAFVQLELRVPLVLSSNGQSNSRFGDLRQTNVG</sequence>
<dbReference type="Proteomes" id="UP000011713">
    <property type="component" value="Unassembled WGS sequence"/>
</dbReference>
<reference evidence="1" key="2">
    <citation type="submission" date="2015-06" db="UniProtKB">
        <authorList>
            <consortium name="EnsemblProtists"/>
        </authorList>
    </citation>
    <scope>IDENTIFICATION</scope>
    <source>
        <strain evidence="1">Emoy2</strain>
    </source>
</reference>
<dbReference type="HOGENOM" id="CLU_2927492_0_0_1"/>
<keyword evidence="2" id="KW-1185">Reference proteome</keyword>
<dbReference type="EnsemblProtists" id="HpaT812016">
    <property type="protein sequence ID" value="HpaP812016"/>
    <property type="gene ID" value="HpaG812016"/>
</dbReference>
<dbReference type="EMBL" id="JH598062">
    <property type="status" value="NOT_ANNOTATED_CDS"/>
    <property type="molecule type" value="Genomic_DNA"/>
</dbReference>
<dbReference type="VEuPathDB" id="FungiDB:HpaG812016"/>
<organism evidence="1 2">
    <name type="scientific">Hyaloperonospora arabidopsidis (strain Emoy2)</name>
    <name type="common">Downy mildew agent</name>
    <name type="synonym">Peronospora arabidopsidis</name>
    <dbReference type="NCBI Taxonomy" id="559515"/>
    <lineage>
        <taxon>Eukaryota</taxon>
        <taxon>Sar</taxon>
        <taxon>Stramenopiles</taxon>
        <taxon>Oomycota</taxon>
        <taxon>Peronosporomycetes</taxon>
        <taxon>Peronosporales</taxon>
        <taxon>Peronosporaceae</taxon>
        <taxon>Hyaloperonospora</taxon>
    </lineage>
</organism>
<reference evidence="2" key="1">
    <citation type="journal article" date="2010" name="Science">
        <title>Signatures of adaptation to obligate biotrophy in the Hyaloperonospora arabidopsidis genome.</title>
        <authorList>
            <person name="Baxter L."/>
            <person name="Tripathy S."/>
            <person name="Ishaque N."/>
            <person name="Boot N."/>
            <person name="Cabral A."/>
            <person name="Kemen E."/>
            <person name="Thines M."/>
            <person name="Ah-Fong A."/>
            <person name="Anderson R."/>
            <person name="Badejoko W."/>
            <person name="Bittner-Eddy P."/>
            <person name="Boore J.L."/>
            <person name="Chibucos M.C."/>
            <person name="Coates M."/>
            <person name="Dehal P."/>
            <person name="Delehaunty K."/>
            <person name="Dong S."/>
            <person name="Downton P."/>
            <person name="Dumas B."/>
            <person name="Fabro G."/>
            <person name="Fronick C."/>
            <person name="Fuerstenberg S.I."/>
            <person name="Fulton L."/>
            <person name="Gaulin E."/>
            <person name="Govers F."/>
            <person name="Hughes L."/>
            <person name="Humphray S."/>
            <person name="Jiang R.H."/>
            <person name="Judelson H."/>
            <person name="Kamoun S."/>
            <person name="Kyung K."/>
            <person name="Meijer H."/>
            <person name="Minx P."/>
            <person name="Morris P."/>
            <person name="Nelson J."/>
            <person name="Phuntumart V."/>
            <person name="Qutob D."/>
            <person name="Rehmany A."/>
            <person name="Rougon-Cardoso A."/>
            <person name="Ryden P."/>
            <person name="Torto-Alalibo T."/>
            <person name="Studholme D."/>
            <person name="Wang Y."/>
            <person name="Win J."/>
            <person name="Wood J."/>
            <person name="Clifton S.W."/>
            <person name="Rogers J."/>
            <person name="Van den Ackerveken G."/>
            <person name="Jones J.D."/>
            <person name="McDowell J.M."/>
            <person name="Beynon J."/>
            <person name="Tyler B.M."/>
        </authorList>
    </citation>
    <scope>NUCLEOTIDE SEQUENCE [LARGE SCALE GENOMIC DNA]</scope>
    <source>
        <strain evidence="2">Emoy2</strain>
    </source>
</reference>
<accession>M4BZJ3</accession>
<protein>
    <submittedName>
        <fullName evidence="1">Uncharacterized protein</fullName>
    </submittedName>
</protein>